<comment type="caution">
    <text evidence="1">The sequence shown here is derived from an EMBL/GenBank/DDBJ whole genome shotgun (WGS) entry which is preliminary data.</text>
</comment>
<dbReference type="Proteomes" id="UP001569154">
    <property type="component" value="Unassembled WGS sequence"/>
</dbReference>
<organism evidence="1 2">
    <name type="scientific">Enterovibrio norvegicus</name>
    <dbReference type="NCBI Taxonomy" id="188144"/>
    <lineage>
        <taxon>Bacteria</taxon>
        <taxon>Pseudomonadati</taxon>
        <taxon>Pseudomonadota</taxon>
        <taxon>Gammaproteobacteria</taxon>
        <taxon>Vibrionales</taxon>
        <taxon>Vibrionaceae</taxon>
        <taxon>Enterovibrio</taxon>
    </lineage>
</organism>
<proteinExistence type="predicted"/>
<dbReference type="EMBL" id="JBGONM010000044">
    <property type="protein sequence ID" value="MEZ8082842.1"/>
    <property type="molecule type" value="Genomic_DNA"/>
</dbReference>
<accession>A0ABV4L7X7</accession>
<evidence type="ECO:0000313" key="1">
    <source>
        <dbReference type="EMBL" id="MEZ8082842.1"/>
    </source>
</evidence>
<gene>
    <name evidence="1" type="ORF">ACED35_17125</name>
</gene>
<evidence type="ECO:0000313" key="2">
    <source>
        <dbReference type="Proteomes" id="UP001569154"/>
    </source>
</evidence>
<keyword evidence="2" id="KW-1185">Reference proteome</keyword>
<protein>
    <submittedName>
        <fullName evidence="1">Uncharacterized protein</fullName>
    </submittedName>
</protein>
<dbReference type="RefSeq" id="WP_371734976.1">
    <property type="nucleotide sequence ID" value="NZ_JBGONM010000044.1"/>
</dbReference>
<name>A0ABV4L7X7_9GAMM</name>
<reference evidence="1 2" key="1">
    <citation type="submission" date="2024-06" db="EMBL/GenBank/DDBJ databases">
        <authorList>
            <person name="Steensen K."/>
            <person name="Seneca J."/>
            <person name="Bartlau N."/>
            <person name="Yu A.X."/>
            <person name="Polz M.F."/>
        </authorList>
    </citation>
    <scope>NUCLEOTIDE SEQUENCE [LARGE SCALE GENOMIC DNA]</scope>
    <source>
        <strain evidence="1 2">1F260</strain>
    </source>
</reference>
<sequence>MEIVKISEWRIGSTVFTRWSDGTVSANYIGKNTMDLFDKYMMRASGEKKEQLKIMKSTMEQQFKDYYNSVIVGDAVCTVTESQFVEQALDLDKEGLEAVLVEFTGLPTSIEIEKVSMIQQAQKLGQTTFEVAIAE</sequence>